<sequence length="402" mass="47331">MLYYTTIYLLYTICIKMSFNYLKLIVGNQMAVKYKVELYPILTDSLICLILVMSIHLIYIISNRDFTHRTKEKDCQNLKCTNRICFLILYLAIISLNFWIFSKFWKRLQYSVWTFDVFIEKYFTCFRWFLMTYTLLKLIIFSNVPQKIGHEKPFGFYTLQLYVIMNRKQIINIKKINCDMNIEKLTENIDKFGTNGIVLSIEKQSALLTSLLILKKNNKLDQVNFWGIIRGIKDDYYIAEGIKHDDLFTVKIFYSKDSITWGLITDINDEIKSKARRVKGRFSGDPTNEFEIIEITKTINGEEVLEQEQIINVKEEDRLATVIMDIINQTKIVPLRAFIKDAKEKIVKNRNFDGLSQIDGKKLNSYVHFRNAVEISKMTTLEQSKLNPVINFMDSIDLDKIP</sequence>
<evidence type="ECO:0000256" key="1">
    <source>
        <dbReference type="ARBA" id="ARBA00004611"/>
    </source>
</evidence>
<feature type="transmembrane region" description="Helical" evidence="11">
    <location>
        <begin position="81"/>
        <end position="101"/>
    </location>
</feature>
<dbReference type="GO" id="GO:0060294">
    <property type="term" value="P:cilium movement involved in cell motility"/>
    <property type="evidence" value="ECO:0007669"/>
    <property type="project" value="InterPro"/>
</dbReference>
<keyword evidence="4" id="KW-0282">Flagellum</keyword>
<feature type="transmembrane region" description="Helical" evidence="11">
    <location>
        <begin position="6"/>
        <end position="26"/>
    </location>
</feature>
<dbReference type="GO" id="GO:0035082">
    <property type="term" value="P:axoneme assembly"/>
    <property type="evidence" value="ECO:0007669"/>
    <property type="project" value="InterPro"/>
</dbReference>
<dbReference type="GO" id="GO:0060091">
    <property type="term" value="C:kinocilium"/>
    <property type="evidence" value="ECO:0007669"/>
    <property type="project" value="UniProtKB-SubCell"/>
</dbReference>
<proteinExistence type="inferred from homology"/>
<evidence type="ECO:0000256" key="6">
    <source>
        <dbReference type="ARBA" id="ARBA00023212"/>
    </source>
</evidence>
<comment type="subcellular location">
    <subcellularLocation>
        <location evidence="8">Cell projection</location>
        <location evidence="8">Kinocilium</location>
    </subcellularLocation>
    <subcellularLocation>
        <location evidence="1">Cytoplasm</location>
        <location evidence="1">Cytoskeleton</location>
        <location evidence="1">Flagellum axoneme</location>
    </subcellularLocation>
</comment>
<dbReference type="Pfam" id="PF04712">
    <property type="entry name" value="Radial_spoke"/>
    <property type="match status" value="1"/>
</dbReference>
<organism evidence="12 13">
    <name type="scientific">Intoshia linei</name>
    <dbReference type="NCBI Taxonomy" id="1819745"/>
    <lineage>
        <taxon>Eukaryota</taxon>
        <taxon>Metazoa</taxon>
        <taxon>Spiralia</taxon>
        <taxon>Lophotrochozoa</taxon>
        <taxon>Mesozoa</taxon>
        <taxon>Orthonectida</taxon>
        <taxon>Rhopaluridae</taxon>
        <taxon>Intoshia</taxon>
    </lineage>
</organism>
<dbReference type="GO" id="GO:0001534">
    <property type="term" value="C:radial spoke"/>
    <property type="evidence" value="ECO:0007669"/>
    <property type="project" value="InterPro"/>
</dbReference>
<keyword evidence="3" id="KW-0970">Cilium biogenesis/degradation</keyword>
<reference evidence="12 13" key="1">
    <citation type="submission" date="2016-04" db="EMBL/GenBank/DDBJ databases">
        <title>The genome of Intoshia linei affirms orthonectids as highly simplified spiralians.</title>
        <authorList>
            <person name="Mikhailov K.V."/>
            <person name="Slusarev G.S."/>
            <person name="Nikitin M.A."/>
            <person name="Logacheva M.D."/>
            <person name="Penin A."/>
            <person name="Aleoshin V."/>
            <person name="Panchin Y.V."/>
        </authorList>
    </citation>
    <scope>NUCLEOTIDE SEQUENCE [LARGE SCALE GENOMIC DNA]</scope>
    <source>
        <strain evidence="12">Intl2013</strain>
        <tissue evidence="12">Whole animal</tissue>
    </source>
</reference>
<dbReference type="InterPro" id="IPR006802">
    <property type="entry name" value="Radial_spoke"/>
</dbReference>
<keyword evidence="11" id="KW-1133">Transmembrane helix</keyword>
<keyword evidence="11" id="KW-0472">Membrane</keyword>
<evidence type="ECO:0000256" key="10">
    <source>
        <dbReference type="ARBA" id="ARBA00041080"/>
    </source>
</evidence>
<feature type="transmembrane region" description="Helical" evidence="11">
    <location>
        <begin position="38"/>
        <end position="61"/>
    </location>
</feature>
<keyword evidence="7" id="KW-0966">Cell projection</keyword>
<dbReference type="GO" id="GO:0044458">
    <property type="term" value="P:motile cilium assembly"/>
    <property type="evidence" value="ECO:0007669"/>
    <property type="project" value="TreeGrafter"/>
</dbReference>
<dbReference type="AlphaFoldDB" id="A0A177AT13"/>
<gene>
    <name evidence="12" type="ORF">A3Q56_07153</name>
</gene>
<accession>A0A177AT13</accession>
<keyword evidence="6" id="KW-0206">Cytoskeleton</keyword>
<keyword evidence="13" id="KW-1185">Reference proteome</keyword>
<dbReference type="PANTHER" id="PTHR22069">
    <property type="entry name" value="MITOCHONDRIAL RIBOSOMAL PROTEIN S18"/>
    <property type="match status" value="1"/>
</dbReference>
<dbReference type="Proteomes" id="UP000078046">
    <property type="component" value="Unassembled WGS sequence"/>
</dbReference>
<name>A0A177AT13_9BILA</name>
<keyword evidence="11" id="KW-0812">Transmembrane</keyword>
<evidence type="ECO:0000256" key="9">
    <source>
        <dbReference type="ARBA" id="ARBA00038319"/>
    </source>
</evidence>
<evidence type="ECO:0000256" key="11">
    <source>
        <dbReference type="SAM" id="Phobius"/>
    </source>
</evidence>
<protein>
    <recommendedName>
        <fullName evidence="10">Radial spoke head protein 9 homolog</fullName>
    </recommendedName>
</protein>
<keyword evidence="5" id="KW-0969">Cilium</keyword>
<comment type="similarity">
    <text evidence="9">Belongs to the flagellar radial spoke RSP9 family.</text>
</comment>
<dbReference type="InterPro" id="IPR055316">
    <property type="entry name" value="RSP9"/>
</dbReference>
<evidence type="ECO:0000256" key="5">
    <source>
        <dbReference type="ARBA" id="ARBA00023069"/>
    </source>
</evidence>
<dbReference type="PANTHER" id="PTHR22069:SF0">
    <property type="entry name" value="RADIAL SPOKE HEAD PROTEIN 9 HOMOLOG"/>
    <property type="match status" value="1"/>
</dbReference>
<evidence type="ECO:0000256" key="2">
    <source>
        <dbReference type="ARBA" id="ARBA00022490"/>
    </source>
</evidence>
<comment type="caution">
    <text evidence="12">The sequence shown here is derived from an EMBL/GenBank/DDBJ whole genome shotgun (WGS) entry which is preliminary data.</text>
</comment>
<feature type="non-terminal residue" evidence="12">
    <location>
        <position position="402"/>
    </location>
</feature>
<evidence type="ECO:0000256" key="8">
    <source>
        <dbReference type="ARBA" id="ARBA00037822"/>
    </source>
</evidence>
<evidence type="ECO:0000313" key="12">
    <source>
        <dbReference type="EMBL" id="OAF65148.1"/>
    </source>
</evidence>
<evidence type="ECO:0000313" key="13">
    <source>
        <dbReference type="Proteomes" id="UP000078046"/>
    </source>
</evidence>
<keyword evidence="2" id="KW-0963">Cytoplasm</keyword>
<dbReference type="EMBL" id="LWCA01001425">
    <property type="protein sequence ID" value="OAF65148.1"/>
    <property type="molecule type" value="Genomic_DNA"/>
</dbReference>
<evidence type="ECO:0000256" key="4">
    <source>
        <dbReference type="ARBA" id="ARBA00022846"/>
    </source>
</evidence>
<evidence type="ECO:0000256" key="7">
    <source>
        <dbReference type="ARBA" id="ARBA00023273"/>
    </source>
</evidence>
<evidence type="ECO:0000256" key="3">
    <source>
        <dbReference type="ARBA" id="ARBA00022794"/>
    </source>
</evidence>
<dbReference type="OrthoDB" id="10258956at2759"/>